<dbReference type="EMBL" id="JADYXP020000021">
    <property type="protein sequence ID" value="KAL0103830.1"/>
    <property type="molecule type" value="Genomic_DNA"/>
</dbReference>
<evidence type="ECO:0008006" key="4">
    <source>
        <dbReference type="Google" id="ProtNLM"/>
    </source>
</evidence>
<dbReference type="EMBL" id="JADYXP020000057">
    <property type="protein sequence ID" value="KAL0098504.1"/>
    <property type="molecule type" value="Genomic_DNA"/>
</dbReference>
<evidence type="ECO:0000313" key="1">
    <source>
        <dbReference type="EMBL" id="KAL0098504.1"/>
    </source>
</evidence>
<organism evidence="2 3">
    <name type="scientific">Cardiocondyla obscurior</name>
    <dbReference type="NCBI Taxonomy" id="286306"/>
    <lineage>
        <taxon>Eukaryota</taxon>
        <taxon>Metazoa</taxon>
        <taxon>Ecdysozoa</taxon>
        <taxon>Arthropoda</taxon>
        <taxon>Hexapoda</taxon>
        <taxon>Insecta</taxon>
        <taxon>Pterygota</taxon>
        <taxon>Neoptera</taxon>
        <taxon>Endopterygota</taxon>
        <taxon>Hymenoptera</taxon>
        <taxon>Apocrita</taxon>
        <taxon>Aculeata</taxon>
        <taxon>Formicoidea</taxon>
        <taxon>Formicidae</taxon>
        <taxon>Myrmicinae</taxon>
        <taxon>Cardiocondyla</taxon>
    </lineage>
</organism>
<proteinExistence type="predicted"/>
<evidence type="ECO:0000313" key="2">
    <source>
        <dbReference type="EMBL" id="KAL0103830.1"/>
    </source>
</evidence>
<gene>
    <name evidence="2" type="ORF">PUN28_017867</name>
    <name evidence="1" type="ORF">PUN28_020460</name>
</gene>
<sequence length="101" mass="11725">MGSRRNKATIWKRLCKLWTSKNRSTSHKIQDNKRKKHGKKMQRWLYCARNNQPRATALSPRLGIIRASDLKILSTRVLIGGLAEFKTFNANTSWKWRSGIG</sequence>
<dbReference type="Proteomes" id="UP001430953">
    <property type="component" value="Unassembled WGS sequence"/>
</dbReference>
<keyword evidence="3" id="KW-1185">Reference proteome</keyword>
<protein>
    <recommendedName>
        <fullName evidence="4">Ribosomal protein L20</fullName>
    </recommendedName>
</protein>
<reference evidence="2 3" key="1">
    <citation type="submission" date="2023-03" db="EMBL/GenBank/DDBJ databases">
        <title>High recombination rates correlate with genetic variation in Cardiocondyla obscurior ants.</title>
        <authorList>
            <person name="Errbii M."/>
        </authorList>
    </citation>
    <scope>NUCLEOTIDE SEQUENCE [LARGE SCALE GENOMIC DNA]</scope>
    <source>
        <strain evidence="2">Alpha-2009</strain>
        <tissue evidence="2">Whole body</tissue>
    </source>
</reference>
<accession>A0AAW2EP43</accession>
<comment type="caution">
    <text evidence="2">The sequence shown here is derived from an EMBL/GenBank/DDBJ whole genome shotgun (WGS) entry which is preliminary data.</text>
</comment>
<name>A0AAW2EP43_9HYME</name>
<evidence type="ECO:0000313" key="3">
    <source>
        <dbReference type="Proteomes" id="UP001430953"/>
    </source>
</evidence>
<dbReference type="AlphaFoldDB" id="A0AAW2EP43"/>